<protein>
    <recommendedName>
        <fullName evidence="2">Lipoprotein</fullName>
    </recommendedName>
</protein>
<sequence length="143" mass="15208">MKKKLSVLLAFTVLVILFSCDKGGDNSNCSECEGGEITICDLGNGKAVAKGNGKEVEVTYNDGSDWDVVVAAACDQFSTSSSCYECDGPNVEVFDICKTEDGITVNGKLVKDTKTTSLEDAVAALEANETNEEVFENLACQKK</sequence>
<gene>
    <name evidence="1" type="ORF">MNBD_BACTEROID03-383</name>
</gene>
<dbReference type="PROSITE" id="PS51257">
    <property type="entry name" value="PROKAR_LIPOPROTEIN"/>
    <property type="match status" value="1"/>
</dbReference>
<evidence type="ECO:0000313" key="1">
    <source>
        <dbReference type="EMBL" id="VAW10933.1"/>
    </source>
</evidence>
<name>A0A3B0T4E5_9ZZZZ</name>
<organism evidence="1">
    <name type="scientific">hydrothermal vent metagenome</name>
    <dbReference type="NCBI Taxonomy" id="652676"/>
    <lineage>
        <taxon>unclassified sequences</taxon>
        <taxon>metagenomes</taxon>
        <taxon>ecological metagenomes</taxon>
    </lineage>
</organism>
<dbReference type="EMBL" id="UOEL01000044">
    <property type="protein sequence ID" value="VAW10933.1"/>
    <property type="molecule type" value="Genomic_DNA"/>
</dbReference>
<dbReference type="AlphaFoldDB" id="A0A3B0T4E5"/>
<evidence type="ECO:0008006" key="2">
    <source>
        <dbReference type="Google" id="ProtNLM"/>
    </source>
</evidence>
<accession>A0A3B0T4E5</accession>
<proteinExistence type="predicted"/>
<reference evidence="1" key="1">
    <citation type="submission" date="2018-06" db="EMBL/GenBank/DDBJ databases">
        <authorList>
            <person name="Zhirakovskaya E."/>
        </authorList>
    </citation>
    <scope>NUCLEOTIDE SEQUENCE</scope>
</reference>